<name>J6EVX2_TRIAS</name>
<organism evidence="2 3">
    <name type="scientific">Trichosporon asahii var. asahii (strain ATCC 90039 / CBS 2479 / JCM 2466 / KCTC 7840 / NBRC 103889/ NCYC 2677 / UAMH 7654)</name>
    <name type="common">Yeast</name>
    <dbReference type="NCBI Taxonomy" id="1186058"/>
    <lineage>
        <taxon>Eukaryota</taxon>
        <taxon>Fungi</taxon>
        <taxon>Dikarya</taxon>
        <taxon>Basidiomycota</taxon>
        <taxon>Agaricomycotina</taxon>
        <taxon>Tremellomycetes</taxon>
        <taxon>Trichosporonales</taxon>
        <taxon>Trichosporonaceae</taxon>
        <taxon>Trichosporon</taxon>
    </lineage>
</organism>
<feature type="region of interest" description="Disordered" evidence="1">
    <location>
        <begin position="53"/>
        <end position="85"/>
    </location>
</feature>
<dbReference type="AlphaFoldDB" id="J6EVX2"/>
<evidence type="ECO:0000256" key="1">
    <source>
        <dbReference type="SAM" id="MobiDB-lite"/>
    </source>
</evidence>
<reference evidence="2 3" key="1">
    <citation type="journal article" date="2012" name="Eukaryot. Cell">
        <title>Draft genome sequence of CBS 2479, the standard type strain of Trichosporon asahii.</title>
        <authorList>
            <person name="Yang R.Y."/>
            <person name="Li H.T."/>
            <person name="Zhu H."/>
            <person name="Zhou G.P."/>
            <person name="Wang M."/>
            <person name="Wang L."/>
        </authorList>
    </citation>
    <scope>NUCLEOTIDE SEQUENCE [LARGE SCALE GENOMIC DNA]</scope>
    <source>
        <strain evidence="3">ATCC 90039 / CBS 2479 / JCM 2466 / KCTC 7840 / NCYC 2677 / UAMH 7654</strain>
    </source>
</reference>
<feature type="compositionally biased region" description="Polar residues" evidence="1">
    <location>
        <begin position="232"/>
        <end position="246"/>
    </location>
</feature>
<feature type="region of interest" description="Disordered" evidence="1">
    <location>
        <begin position="213"/>
        <end position="274"/>
    </location>
</feature>
<feature type="compositionally biased region" description="Low complexity" evidence="1">
    <location>
        <begin position="255"/>
        <end position="270"/>
    </location>
</feature>
<dbReference type="RefSeq" id="XP_014180650.1">
    <property type="nucleotide sequence ID" value="XM_014325175.1"/>
</dbReference>
<dbReference type="HOGENOM" id="CLU_700551_0_0_1"/>
<evidence type="ECO:0000313" key="3">
    <source>
        <dbReference type="Proteomes" id="UP000002748"/>
    </source>
</evidence>
<dbReference type="KEGG" id="tasa:A1Q1_02230"/>
<dbReference type="EMBL" id="ALBS01000192">
    <property type="protein sequence ID" value="EJT48764.1"/>
    <property type="molecule type" value="Genomic_DNA"/>
</dbReference>
<sequence length="394" mass="45273">MADQPAAEERKLAETTGLTLSEYCELCEFATYDVDVLHVHYNRVHFSDDHEGDELFAISPPGTPKTHASPASPATPRTPDESEWLSRRRPAYTFSDTLPERLHIDFGEALMLLSFLLFGNVDCGMVWRFSPKTTEEEIHAFERNNQLDPAKRTRANFENLLRMQPALERVCDEIGSMSYYKMRFRPWAQQRPQPPVDYSDEDDGYFIEEYESPGLTSDEDEGVGKDEEVHSPPSSVPDSQGLQLPSDNKEDHASSDGSAPASPASLVSPNSPMPEYTYLTDAEYAKLRHDHLSREYEDEFERSLRFAFGEDQGQGYSILRTFLNDVKKANARTMREWEVQEEKRRERGWLYLDTREWGDAYRPEVDYEPVLKEASDESEDDEDLIDGLIIVRDQ</sequence>
<accession>J6EVX2</accession>
<evidence type="ECO:0000313" key="2">
    <source>
        <dbReference type="EMBL" id="EJT48764.1"/>
    </source>
</evidence>
<feature type="compositionally biased region" description="Low complexity" evidence="1">
    <location>
        <begin position="64"/>
        <end position="77"/>
    </location>
</feature>
<protein>
    <submittedName>
        <fullName evidence="2">Uncharacterized protein</fullName>
    </submittedName>
</protein>
<comment type="caution">
    <text evidence="2">The sequence shown here is derived from an EMBL/GenBank/DDBJ whole genome shotgun (WGS) entry which is preliminary data.</text>
</comment>
<dbReference type="Proteomes" id="UP000002748">
    <property type="component" value="Unassembled WGS sequence"/>
</dbReference>
<dbReference type="GeneID" id="25985744"/>
<gene>
    <name evidence="2" type="ORF">A1Q1_02230</name>
</gene>
<proteinExistence type="predicted"/>
<dbReference type="VEuPathDB" id="FungiDB:A1Q1_02230"/>